<reference evidence="2 3" key="1">
    <citation type="submission" date="2020-08" db="EMBL/GenBank/DDBJ databases">
        <title>Genome sequence of Weissella diestrammenae KACC 16890T.</title>
        <authorList>
            <person name="Hyun D.-W."/>
            <person name="Bae J.-W."/>
        </authorList>
    </citation>
    <scope>NUCLEOTIDE SEQUENCE [LARGE SCALE GENOMIC DNA]</scope>
    <source>
        <strain evidence="2 3">KACC 16890</strain>
    </source>
</reference>
<dbReference type="EMBL" id="CP060724">
    <property type="protein sequence ID" value="QNN75011.1"/>
    <property type="molecule type" value="Genomic_DNA"/>
</dbReference>
<dbReference type="SUPFAM" id="SSF51445">
    <property type="entry name" value="(Trans)glycosidases"/>
    <property type="match status" value="1"/>
</dbReference>
<dbReference type="KEGG" id="wdi:H9L19_06390"/>
<gene>
    <name evidence="2" type="ORF">H9L19_06390</name>
</gene>
<feature type="domain" description="Lytic exoenzyme target recognition" evidence="1">
    <location>
        <begin position="127"/>
        <end position="180"/>
    </location>
</feature>
<proteinExistence type="predicted"/>
<name>A0A7G9T4I6_9LACO</name>
<protein>
    <recommendedName>
        <fullName evidence="1">Lytic exoenzyme target recognition domain-containing protein</fullName>
    </recommendedName>
</protein>
<dbReference type="InterPro" id="IPR017853">
    <property type="entry name" value="GH"/>
</dbReference>
<dbReference type="InterPro" id="IPR031898">
    <property type="entry name" value="ZoocinA_TRD"/>
</dbReference>
<organism evidence="2 3">
    <name type="scientific">Weissella diestrammenae</name>
    <dbReference type="NCBI Taxonomy" id="1162633"/>
    <lineage>
        <taxon>Bacteria</taxon>
        <taxon>Bacillati</taxon>
        <taxon>Bacillota</taxon>
        <taxon>Bacilli</taxon>
        <taxon>Lactobacillales</taxon>
        <taxon>Lactobacillaceae</taxon>
        <taxon>Weissella</taxon>
    </lineage>
</organism>
<evidence type="ECO:0000313" key="2">
    <source>
        <dbReference type="EMBL" id="QNN75011.1"/>
    </source>
</evidence>
<sequence length="226" mass="24643">MAMGSAMQPVVQAFKDEVMRVGGYRSTGYSMASHINVTPDGDKAWVASYPYEPVASQNWFNTEHGWQWTSKAAFASSLGVFDVSQLYDDFFTSGQDVSDKPAPSVPNDSAIQQFKNVGNKFTTNANIRVDAVKFVKGIWQMVNYSLAGAKSDGSDFDWTKNGIPMSLVTRVDGGDNWHTNAGAVVRFNQPMNAGTIDNYDYESNGTGIGYGGFGMVWYDANCLLAA</sequence>
<dbReference type="Pfam" id="PF16775">
    <property type="entry name" value="ZoocinA_TRD"/>
    <property type="match status" value="1"/>
</dbReference>
<dbReference type="Gene3D" id="3.20.20.80">
    <property type="entry name" value="Glycosidases"/>
    <property type="match status" value="1"/>
</dbReference>
<evidence type="ECO:0000259" key="1">
    <source>
        <dbReference type="Pfam" id="PF16775"/>
    </source>
</evidence>
<dbReference type="Gene3D" id="2.40.50.670">
    <property type="match status" value="1"/>
</dbReference>
<accession>A0A7G9T4I6</accession>
<dbReference type="InterPro" id="IPR038263">
    <property type="entry name" value="Lytic_exo_TRD_sf"/>
</dbReference>
<keyword evidence="3" id="KW-1185">Reference proteome</keyword>
<evidence type="ECO:0000313" key="3">
    <source>
        <dbReference type="Proteomes" id="UP000515800"/>
    </source>
</evidence>
<dbReference type="AlphaFoldDB" id="A0A7G9T4I6"/>
<dbReference type="Proteomes" id="UP000515800">
    <property type="component" value="Chromosome"/>
</dbReference>